<dbReference type="PROSITE" id="PS00138">
    <property type="entry name" value="SUBTILASE_SER"/>
    <property type="match status" value="1"/>
</dbReference>
<dbReference type="PRINTS" id="PR00723">
    <property type="entry name" value="SUBTILISIN"/>
</dbReference>
<dbReference type="SUPFAM" id="SSF52743">
    <property type="entry name" value="Subtilisin-like"/>
    <property type="match status" value="1"/>
</dbReference>
<feature type="domain" description="Peptidase S8/S53" evidence="9">
    <location>
        <begin position="181"/>
        <end position="498"/>
    </location>
</feature>
<reference evidence="10 11" key="1">
    <citation type="journal article" date="2019" name="Nat. Microbiol.">
        <title>Mediterranean grassland soil C-N compound turnover is dependent on rainfall and depth, and is mediated by genomically divergent microorganisms.</title>
        <authorList>
            <person name="Diamond S."/>
            <person name="Andeer P.F."/>
            <person name="Li Z."/>
            <person name="Crits-Christoph A."/>
            <person name="Burstein D."/>
            <person name="Anantharaman K."/>
            <person name="Lane K.R."/>
            <person name="Thomas B.C."/>
            <person name="Pan C."/>
            <person name="Northen T.R."/>
            <person name="Banfield J.F."/>
        </authorList>
    </citation>
    <scope>NUCLEOTIDE SEQUENCE [LARGE SCALE GENOMIC DNA]</scope>
    <source>
        <strain evidence="10">WS_11</strain>
    </source>
</reference>
<feature type="active site" description="Charge relay system" evidence="5 6">
    <location>
        <position position="248"/>
    </location>
</feature>
<feature type="compositionally biased region" description="Basic and acidic residues" evidence="8">
    <location>
        <begin position="404"/>
        <end position="415"/>
    </location>
</feature>
<feature type="region of interest" description="Disordered" evidence="8">
    <location>
        <begin position="392"/>
        <end position="415"/>
    </location>
</feature>
<feature type="active site" description="Charge relay system" evidence="5 6">
    <location>
        <position position="450"/>
    </location>
</feature>
<evidence type="ECO:0000256" key="2">
    <source>
        <dbReference type="ARBA" id="ARBA00022670"/>
    </source>
</evidence>
<dbReference type="InterPro" id="IPR036852">
    <property type="entry name" value="Peptidase_S8/S53_dom_sf"/>
</dbReference>
<dbReference type="GO" id="GO:0006508">
    <property type="term" value="P:proteolysis"/>
    <property type="evidence" value="ECO:0007669"/>
    <property type="project" value="UniProtKB-KW"/>
</dbReference>
<dbReference type="PROSITE" id="PS51892">
    <property type="entry name" value="SUBTILASE"/>
    <property type="match status" value="1"/>
</dbReference>
<evidence type="ECO:0000256" key="7">
    <source>
        <dbReference type="RuleBase" id="RU003355"/>
    </source>
</evidence>
<sequence length="591" mass="61469">MSAMGVFLRPARAITTIPLLVILMGVTQVSSALAWRDDNANRIDDGIERVHDTGWNAAFVNGDPAQRMIIGVEHPLDPLFAIYVGYDHHPTAADEAALLGTGVTMAWPFYSIDYLESHATFAQIQLILALPGVTRVEAIPVEYASNHYGSRVVRARDSRGLAKAENYVLFPSVRQELGFDGTGIVIAILDTGVNDDVDQVNPGYPGHESLKGKFLGGGEFWCGQPQCSTPIGGSSNPQDHGGEASSYHATHVAGTAMGTGGPGGFFAGVAPGARLVDCKVLSDAGASVGGSTRGLDWCTANRNRAWEGGPTSIWRGIDVISMSLGSTECAGGSGTSTGSGASNAAVNAAVDAGMVVVIATGNDGATECIASPAAADKSIAVGASLHARTLDRSDDKVTSFSNEGPRDDDGDADHFDEMKPSLVAPGAGIISAFGDPTTDGSAYQQLSGTSMATPCVSGCVALVLQANPSLTPLQVRTILQNAAEHNIPTEKASGDRGQDPYGLDANYDPGCGWGLVDAYAAVKEALNSTSGVQVVQIRAIARPLDGRIDVKWITQREYPFQGFNLYRAVGAVPGPYTQINGSLIAPTGHPN</sequence>
<accession>A0A538U1R3</accession>
<dbReference type="InterPro" id="IPR023827">
    <property type="entry name" value="Peptidase_S8_Asp-AS"/>
</dbReference>
<name>A0A538U1R3_UNCEI</name>
<dbReference type="PROSITE" id="PS00136">
    <property type="entry name" value="SUBTILASE_ASP"/>
    <property type="match status" value="1"/>
</dbReference>
<evidence type="ECO:0000256" key="4">
    <source>
        <dbReference type="ARBA" id="ARBA00022825"/>
    </source>
</evidence>
<evidence type="ECO:0000256" key="5">
    <source>
        <dbReference type="PIRSR" id="PIRSR615500-1"/>
    </source>
</evidence>
<protein>
    <recommendedName>
        <fullName evidence="9">Peptidase S8/S53 domain-containing protein</fullName>
    </recommendedName>
</protein>
<keyword evidence="4 6" id="KW-0720">Serine protease</keyword>
<dbReference type="Proteomes" id="UP000319771">
    <property type="component" value="Unassembled WGS sequence"/>
</dbReference>
<dbReference type="InterPro" id="IPR023828">
    <property type="entry name" value="Peptidase_S8_Ser-AS"/>
</dbReference>
<dbReference type="InterPro" id="IPR050131">
    <property type="entry name" value="Peptidase_S8_subtilisin-like"/>
</dbReference>
<dbReference type="InterPro" id="IPR000209">
    <property type="entry name" value="Peptidase_S8/S53_dom"/>
</dbReference>
<keyword evidence="2 6" id="KW-0645">Protease</keyword>
<evidence type="ECO:0000256" key="6">
    <source>
        <dbReference type="PROSITE-ProRule" id="PRU01240"/>
    </source>
</evidence>
<evidence type="ECO:0000256" key="1">
    <source>
        <dbReference type="ARBA" id="ARBA00011073"/>
    </source>
</evidence>
<dbReference type="Pfam" id="PF00082">
    <property type="entry name" value="Peptidase_S8"/>
    <property type="match status" value="1"/>
</dbReference>
<comment type="similarity">
    <text evidence="1 6 7">Belongs to the peptidase S8 family.</text>
</comment>
<dbReference type="PANTHER" id="PTHR43806:SF11">
    <property type="entry name" value="CEREVISIN-RELATED"/>
    <property type="match status" value="1"/>
</dbReference>
<organism evidence="10 11">
    <name type="scientific">Eiseniibacteriota bacterium</name>
    <dbReference type="NCBI Taxonomy" id="2212470"/>
    <lineage>
        <taxon>Bacteria</taxon>
        <taxon>Candidatus Eiseniibacteriota</taxon>
    </lineage>
</organism>
<dbReference type="AlphaFoldDB" id="A0A538U1R3"/>
<evidence type="ECO:0000313" key="10">
    <source>
        <dbReference type="EMBL" id="TMQ69749.1"/>
    </source>
</evidence>
<evidence type="ECO:0000256" key="8">
    <source>
        <dbReference type="SAM" id="MobiDB-lite"/>
    </source>
</evidence>
<proteinExistence type="inferred from homology"/>
<dbReference type="InterPro" id="IPR015500">
    <property type="entry name" value="Peptidase_S8_subtilisin-rel"/>
</dbReference>
<dbReference type="EMBL" id="VBPB01000284">
    <property type="protein sequence ID" value="TMQ69749.1"/>
    <property type="molecule type" value="Genomic_DNA"/>
</dbReference>
<comment type="caution">
    <text evidence="10">The sequence shown here is derived from an EMBL/GenBank/DDBJ whole genome shotgun (WGS) entry which is preliminary data.</text>
</comment>
<gene>
    <name evidence="10" type="ORF">E6K81_14200</name>
</gene>
<feature type="non-terminal residue" evidence="10">
    <location>
        <position position="591"/>
    </location>
</feature>
<evidence type="ECO:0000259" key="9">
    <source>
        <dbReference type="Pfam" id="PF00082"/>
    </source>
</evidence>
<keyword evidence="3 6" id="KW-0378">Hydrolase</keyword>
<dbReference type="PANTHER" id="PTHR43806">
    <property type="entry name" value="PEPTIDASE S8"/>
    <property type="match status" value="1"/>
</dbReference>
<evidence type="ECO:0000313" key="11">
    <source>
        <dbReference type="Proteomes" id="UP000319771"/>
    </source>
</evidence>
<dbReference type="GO" id="GO:0004252">
    <property type="term" value="F:serine-type endopeptidase activity"/>
    <property type="evidence" value="ECO:0007669"/>
    <property type="project" value="UniProtKB-UniRule"/>
</dbReference>
<feature type="active site" description="Charge relay system" evidence="5 6">
    <location>
        <position position="190"/>
    </location>
</feature>
<dbReference type="Gene3D" id="3.40.50.200">
    <property type="entry name" value="Peptidase S8/S53 domain"/>
    <property type="match status" value="1"/>
</dbReference>
<evidence type="ECO:0000256" key="3">
    <source>
        <dbReference type="ARBA" id="ARBA00022801"/>
    </source>
</evidence>